<sequence length="489" mass="53613">MGRHSCCYKQKLRKGLWSPEEDEKLLRHIAKYGHGCWSSVPKQAGLERCGKSCRLRWINYLRPDLKRGTFSKEEENLIIELHAVLGNRWSQIAAQLPGRTDNDIKNLWNSCLKKKLRQRGVDPVTHRPISEDKDREAKSSGEKLVSVAISNELNLLETENSKKAAAAAALFGAAQVVEANNSSLCSNKTTNTTTDNNNMMMMKELFLQEQDTSSTTNCQQPPSDFLGQLNSLHQFKYKYGSTTNTGSSTTATTRLPSSNPCSNWFLQPGKSTLDMNSHDDALSNCNSIPIILPLSLPIPIPAISSTSFPSSTASCIANCKPNSLTFPPTATGSIDNNNSMASFPISNNSSSSSSSNCFLENNNMFGWGLVADCSTVSEREAHIQVNNLMDSQAGAADDIKWAEYLSNPPTFLQTNTTTQHQNSHSLLCITSSSSSTSDIKSSETQHSVMWPPPHNSKHQQLQPSQLQTTSSDICAKDIHRLTAALGGHN</sequence>
<gene>
    <name evidence="10" type="ORF">FEM48_Zijuj09G0004600</name>
</gene>
<feature type="domain" description="Myb-like" evidence="8">
    <location>
        <begin position="62"/>
        <end position="112"/>
    </location>
</feature>
<feature type="domain" description="HTH myb-type" evidence="9">
    <location>
        <begin position="62"/>
        <end position="116"/>
    </location>
</feature>
<dbReference type="Pfam" id="PF00249">
    <property type="entry name" value="Myb_DNA-binding"/>
    <property type="match status" value="2"/>
</dbReference>
<keyword evidence="3" id="KW-0805">Transcription regulation</keyword>
<keyword evidence="2" id="KW-0677">Repeat</keyword>
<dbReference type="InterPro" id="IPR051953">
    <property type="entry name" value="Plant_SW-associated_TFs"/>
</dbReference>
<feature type="region of interest" description="Disordered" evidence="7">
    <location>
        <begin position="437"/>
        <end position="460"/>
    </location>
</feature>
<evidence type="ECO:0000256" key="3">
    <source>
        <dbReference type="ARBA" id="ARBA00023015"/>
    </source>
</evidence>
<dbReference type="Gene3D" id="1.10.10.60">
    <property type="entry name" value="Homeodomain-like"/>
    <property type="match status" value="2"/>
</dbReference>
<comment type="caution">
    <text evidence="10">The sequence shown here is derived from an EMBL/GenBank/DDBJ whole genome shotgun (WGS) entry which is preliminary data.</text>
</comment>
<keyword evidence="6" id="KW-0539">Nucleus</keyword>
<proteinExistence type="predicted"/>
<dbReference type="AlphaFoldDB" id="A0A978UPV5"/>
<dbReference type="InterPro" id="IPR009057">
    <property type="entry name" value="Homeodomain-like_sf"/>
</dbReference>
<dbReference type="PROSITE" id="PS51294">
    <property type="entry name" value="HTH_MYB"/>
    <property type="match status" value="2"/>
</dbReference>
<dbReference type="GO" id="GO:0000976">
    <property type="term" value="F:transcription cis-regulatory region binding"/>
    <property type="evidence" value="ECO:0007669"/>
    <property type="project" value="UniProtKB-ARBA"/>
</dbReference>
<comment type="subcellular location">
    <subcellularLocation>
        <location evidence="1">Nucleus</location>
    </subcellularLocation>
</comment>
<dbReference type="FunFam" id="1.10.10.60:FF:000047">
    <property type="entry name" value="Myb transcription factor"/>
    <property type="match status" value="1"/>
</dbReference>
<evidence type="ECO:0000259" key="8">
    <source>
        <dbReference type="PROSITE" id="PS50090"/>
    </source>
</evidence>
<dbReference type="InterPro" id="IPR017930">
    <property type="entry name" value="Myb_dom"/>
</dbReference>
<dbReference type="PROSITE" id="PS50090">
    <property type="entry name" value="MYB_LIKE"/>
    <property type="match status" value="2"/>
</dbReference>
<dbReference type="Proteomes" id="UP000813462">
    <property type="component" value="Unassembled WGS sequence"/>
</dbReference>
<evidence type="ECO:0000256" key="6">
    <source>
        <dbReference type="ARBA" id="ARBA00023242"/>
    </source>
</evidence>
<keyword evidence="5" id="KW-0804">Transcription</keyword>
<protein>
    <submittedName>
        <fullName evidence="10">Uncharacterized protein</fullName>
    </submittedName>
</protein>
<dbReference type="EMBL" id="JAEACU010000009">
    <property type="protein sequence ID" value="KAH7516905.1"/>
    <property type="molecule type" value="Genomic_DNA"/>
</dbReference>
<evidence type="ECO:0000313" key="11">
    <source>
        <dbReference type="Proteomes" id="UP000813462"/>
    </source>
</evidence>
<dbReference type="PANTHER" id="PTHR47997">
    <property type="entry name" value="MYB DOMAIN PROTEIN 55"/>
    <property type="match status" value="1"/>
</dbReference>
<dbReference type="SMR" id="A0A978UPV5"/>
<dbReference type="FunFam" id="1.10.10.60:FF:000394">
    <property type="entry name" value="MYB transcription factor"/>
    <property type="match status" value="1"/>
</dbReference>
<reference evidence="10" key="1">
    <citation type="journal article" date="2021" name="Front. Plant Sci.">
        <title>Chromosome-Scale Genome Assembly for Chinese Sour Jujube and Insights Into Its Genome Evolution and Domestication Signature.</title>
        <authorList>
            <person name="Shen L.-Y."/>
            <person name="Luo H."/>
            <person name="Wang X.-L."/>
            <person name="Wang X.-M."/>
            <person name="Qiu X.-J."/>
            <person name="Liu H."/>
            <person name="Zhou S.-S."/>
            <person name="Jia K.-H."/>
            <person name="Nie S."/>
            <person name="Bao Y.-T."/>
            <person name="Zhang R.-G."/>
            <person name="Yun Q.-Z."/>
            <person name="Chai Y.-H."/>
            <person name="Lu J.-Y."/>
            <person name="Li Y."/>
            <person name="Zhao S.-W."/>
            <person name="Mao J.-F."/>
            <person name="Jia S.-G."/>
            <person name="Mao Y.-M."/>
        </authorList>
    </citation>
    <scope>NUCLEOTIDE SEQUENCE</scope>
    <source>
        <strain evidence="10">AT0</strain>
        <tissue evidence="10">Leaf</tissue>
    </source>
</reference>
<evidence type="ECO:0000256" key="5">
    <source>
        <dbReference type="ARBA" id="ARBA00023163"/>
    </source>
</evidence>
<evidence type="ECO:0000256" key="1">
    <source>
        <dbReference type="ARBA" id="ARBA00004123"/>
    </source>
</evidence>
<organism evidence="10 11">
    <name type="scientific">Ziziphus jujuba var. spinosa</name>
    <dbReference type="NCBI Taxonomy" id="714518"/>
    <lineage>
        <taxon>Eukaryota</taxon>
        <taxon>Viridiplantae</taxon>
        <taxon>Streptophyta</taxon>
        <taxon>Embryophyta</taxon>
        <taxon>Tracheophyta</taxon>
        <taxon>Spermatophyta</taxon>
        <taxon>Magnoliopsida</taxon>
        <taxon>eudicotyledons</taxon>
        <taxon>Gunneridae</taxon>
        <taxon>Pentapetalae</taxon>
        <taxon>rosids</taxon>
        <taxon>fabids</taxon>
        <taxon>Rosales</taxon>
        <taxon>Rhamnaceae</taxon>
        <taxon>Paliureae</taxon>
        <taxon>Ziziphus</taxon>
    </lineage>
</organism>
<evidence type="ECO:0000313" key="10">
    <source>
        <dbReference type="EMBL" id="KAH7516905.1"/>
    </source>
</evidence>
<dbReference type="InterPro" id="IPR001005">
    <property type="entry name" value="SANT/Myb"/>
</dbReference>
<dbReference type="OrthoDB" id="2143914at2759"/>
<feature type="domain" description="HTH myb-type" evidence="9">
    <location>
        <begin position="9"/>
        <end position="61"/>
    </location>
</feature>
<dbReference type="SMART" id="SM00717">
    <property type="entry name" value="SANT"/>
    <property type="match status" value="2"/>
</dbReference>
<keyword evidence="4" id="KW-0238">DNA-binding</keyword>
<evidence type="ECO:0000256" key="2">
    <source>
        <dbReference type="ARBA" id="ARBA00022737"/>
    </source>
</evidence>
<dbReference type="CDD" id="cd00167">
    <property type="entry name" value="SANT"/>
    <property type="match status" value="2"/>
</dbReference>
<dbReference type="PANTHER" id="PTHR47997:SF75">
    <property type="entry name" value="MYB DOMAIN PROTEIN 55"/>
    <property type="match status" value="1"/>
</dbReference>
<name>A0A978UPV5_ZIZJJ</name>
<feature type="domain" description="Myb-like" evidence="8">
    <location>
        <begin position="9"/>
        <end position="61"/>
    </location>
</feature>
<dbReference type="SUPFAM" id="SSF46689">
    <property type="entry name" value="Homeodomain-like"/>
    <property type="match status" value="1"/>
</dbReference>
<evidence type="ECO:0000256" key="4">
    <source>
        <dbReference type="ARBA" id="ARBA00023125"/>
    </source>
</evidence>
<dbReference type="GO" id="GO:0005634">
    <property type="term" value="C:nucleus"/>
    <property type="evidence" value="ECO:0007669"/>
    <property type="project" value="UniProtKB-SubCell"/>
</dbReference>
<evidence type="ECO:0000256" key="7">
    <source>
        <dbReference type="SAM" id="MobiDB-lite"/>
    </source>
</evidence>
<accession>A0A978UPV5</accession>
<evidence type="ECO:0000259" key="9">
    <source>
        <dbReference type="PROSITE" id="PS51294"/>
    </source>
</evidence>